<protein>
    <submittedName>
        <fullName evidence="2">ISL3 family transposase</fullName>
    </submittedName>
</protein>
<dbReference type="RefSeq" id="WP_256637909.1">
    <property type="nucleotide sequence ID" value="NZ_CP071249.1"/>
</dbReference>
<organism evidence="2 3">
    <name type="scientific">Turicibacter bilis</name>
    <dbReference type="NCBI Taxonomy" id="2735723"/>
    <lineage>
        <taxon>Bacteria</taxon>
        <taxon>Bacillati</taxon>
        <taxon>Bacillota</taxon>
        <taxon>Erysipelotrichia</taxon>
        <taxon>Erysipelotrichales</taxon>
        <taxon>Turicibacteraceae</taxon>
        <taxon>Turicibacter</taxon>
    </lineage>
</organism>
<dbReference type="Proteomes" id="UP001058016">
    <property type="component" value="Chromosome"/>
</dbReference>
<reference evidence="2 3" key="1">
    <citation type="submission" date="2021-03" db="EMBL/GenBank/DDBJ databases">
        <title>Comparative Genomics and Metabolomics in the genus Turicibacter.</title>
        <authorList>
            <person name="Maki J."/>
            <person name="Looft T."/>
        </authorList>
    </citation>
    <scope>NUCLEOTIDE SEQUENCE [LARGE SCALE GENOMIC DNA]</scope>
    <source>
        <strain evidence="2 3">MMM721</strain>
    </source>
</reference>
<keyword evidence="3" id="KW-1185">Reference proteome</keyword>
<feature type="domain" description="Transposase IS204/IS1001/IS1096/IS1165 DDE" evidence="1">
    <location>
        <begin position="165"/>
        <end position="402"/>
    </location>
</feature>
<sequence length="423" mass="49757">MHLHHINDLIQLQDVTVSNYHISEDHVLVLSMCPTKSKQPCPCCHTQAFVICKGSRQKLRQVRHLRCFNRETILLIPMKRLFCKQCEVSFTYQYAFLTGKTRYTNDYKRELSKPLVGTTVKQLTDTFKVPYSTGERFIKQHLAHLIPSIQRKVIAAAQGSTRLILGIDDFAIRKGHTYNTGFHDLRNGNLLTLVMGRTYQTLIQNQGLMKQLKELKPYAVVMDLARSYHKFVAEVFPDAIRIADRFHVNRYLTDALQAVRRRISLSLTPESRKYLKRNKNLIGKRYDSLSEKEERKLGKLLSYSKELTEVYAIKESLINWYELSDETNSYRRLIQWIARAKALNIPELTEALKPFENWTEEISNYHKCRYTNGSVEGRNNKIKTLIRRSYFLPNRTIYENRILLECNERFFIDELSVKNQFWC</sequence>
<dbReference type="PANTHER" id="PTHR33498">
    <property type="entry name" value="TRANSPOSASE FOR INSERTION SEQUENCE ELEMENT IS1557"/>
    <property type="match status" value="1"/>
</dbReference>
<evidence type="ECO:0000313" key="2">
    <source>
        <dbReference type="EMBL" id="UUF06432.1"/>
    </source>
</evidence>
<dbReference type="PANTHER" id="PTHR33498:SF1">
    <property type="entry name" value="TRANSPOSASE FOR INSERTION SEQUENCE ELEMENT IS1557"/>
    <property type="match status" value="1"/>
</dbReference>
<proteinExistence type="predicted"/>
<dbReference type="InterPro" id="IPR047951">
    <property type="entry name" value="Transpos_ISL3"/>
</dbReference>
<dbReference type="InterPro" id="IPR002560">
    <property type="entry name" value="Transposase_DDE"/>
</dbReference>
<evidence type="ECO:0000313" key="3">
    <source>
        <dbReference type="Proteomes" id="UP001058016"/>
    </source>
</evidence>
<dbReference type="Pfam" id="PF01610">
    <property type="entry name" value="DDE_Tnp_ISL3"/>
    <property type="match status" value="1"/>
</dbReference>
<evidence type="ECO:0000259" key="1">
    <source>
        <dbReference type="Pfam" id="PF01610"/>
    </source>
</evidence>
<name>A0ABY5JIB6_9FIRM</name>
<gene>
    <name evidence="2" type="ORF">J0J69_02265</name>
</gene>
<dbReference type="EMBL" id="CP071249">
    <property type="protein sequence ID" value="UUF06432.1"/>
    <property type="molecule type" value="Genomic_DNA"/>
</dbReference>
<accession>A0ABY5JIB6</accession>
<dbReference type="NCBIfam" id="NF033550">
    <property type="entry name" value="transpos_ISL3"/>
    <property type="match status" value="1"/>
</dbReference>